<feature type="transmembrane region" description="Helical" evidence="5">
    <location>
        <begin position="326"/>
        <end position="348"/>
    </location>
</feature>
<feature type="transmembrane region" description="Helical" evidence="5">
    <location>
        <begin position="466"/>
        <end position="485"/>
    </location>
</feature>
<feature type="transmembrane region" description="Helical" evidence="5">
    <location>
        <begin position="282"/>
        <end position="305"/>
    </location>
</feature>
<dbReference type="OrthoDB" id="440553at2759"/>
<dbReference type="GO" id="GO:0005886">
    <property type="term" value="C:plasma membrane"/>
    <property type="evidence" value="ECO:0007669"/>
    <property type="project" value="TreeGrafter"/>
</dbReference>
<evidence type="ECO:0000259" key="6">
    <source>
        <dbReference type="PROSITE" id="PS50850"/>
    </source>
</evidence>
<keyword evidence="4 5" id="KW-0472">Membrane</keyword>
<dbReference type="CDD" id="cd17321">
    <property type="entry name" value="MFS_MMR_MDR_like"/>
    <property type="match status" value="1"/>
</dbReference>
<dbReference type="EMBL" id="KZ679263">
    <property type="protein sequence ID" value="PTB39800.1"/>
    <property type="molecule type" value="Genomic_DNA"/>
</dbReference>
<dbReference type="GO" id="GO:0022857">
    <property type="term" value="F:transmembrane transporter activity"/>
    <property type="evidence" value="ECO:0007669"/>
    <property type="project" value="InterPro"/>
</dbReference>
<dbReference type="InterPro" id="IPR011701">
    <property type="entry name" value="MFS"/>
</dbReference>
<feature type="transmembrane region" description="Helical" evidence="5">
    <location>
        <begin position="253"/>
        <end position="270"/>
    </location>
</feature>
<feature type="transmembrane region" description="Helical" evidence="5">
    <location>
        <begin position="151"/>
        <end position="171"/>
    </location>
</feature>
<comment type="subcellular location">
    <subcellularLocation>
        <location evidence="1">Membrane</location>
        <topology evidence="1">Multi-pass membrane protein</topology>
    </subcellularLocation>
</comment>
<dbReference type="AlphaFoldDB" id="A0A2T3Z4X8"/>
<protein>
    <recommendedName>
        <fullName evidence="6">Major facilitator superfamily (MFS) profile domain-containing protein</fullName>
    </recommendedName>
</protein>
<feature type="transmembrane region" description="Helical" evidence="5">
    <location>
        <begin position="212"/>
        <end position="232"/>
    </location>
</feature>
<organism evidence="7 8">
    <name type="scientific">Trichoderma asperellum (strain ATCC 204424 / CBS 433.97 / NBRC 101777)</name>
    <dbReference type="NCBI Taxonomy" id="1042311"/>
    <lineage>
        <taxon>Eukaryota</taxon>
        <taxon>Fungi</taxon>
        <taxon>Dikarya</taxon>
        <taxon>Ascomycota</taxon>
        <taxon>Pezizomycotina</taxon>
        <taxon>Sordariomycetes</taxon>
        <taxon>Hypocreomycetidae</taxon>
        <taxon>Hypocreales</taxon>
        <taxon>Hypocreaceae</taxon>
        <taxon>Trichoderma</taxon>
    </lineage>
</organism>
<reference evidence="7 8" key="1">
    <citation type="submission" date="2016-07" db="EMBL/GenBank/DDBJ databases">
        <title>Multiple horizontal gene transfer events from other fungi enriched the ability of initially mycotrophic Trichoderma (Ascomycota) to feed on dead plant biomass.</title>
        <authorList>
            <consortium name="DOE Joint Genome Institute"/>
            <person name="Aerts A."/>
            <person name="Atanasova L."/>
            <person name="Chenthamara K."/>
            <person name="Zhang J."/>
            <person name="Grujic M."/>
            <person name="Henrissat B."/>
            <person name="Kuo A."/>
            <person name="Salamov A."/>
            <person name="Lipzen A."/>
            <person name="Labutti K."/>
            <person name="Barry K."/>
            <person name="Miao Y."/>
            <person name="Rahimi M.J."/>
            <person name="Shen Q."/>
            <person name="Grigoriev I.V."/>
            <person name="Kubicek C.P."/>
            <person name="Druzhinina I.S."/>
        </authorList>
    </citation>
    <scope>NUCLEOTIDE SEQUENCE [LARGE SCALE GENOMIC DNA]</scope>
    <source>
        <strain evidence="7 8">CBS 433.97</strain>
    </source>
</reference>
<evidence type="ECO:0000256" key="1">
    <source>
        <dbReference type="ARBA" id="ARBA00004141"/>
    </source>
</evidence>
<feature type="transmembrane region" description="Helical" evidence="5">
    <location>
        <begin position="360"/>
        <end position="380"/>
    </location>
</feature>
<dbReference type="SUPFAM" id="SSF103473">
    <property type="entry name" value="MFS general substrate transporter"/>
    <property type="match status" value="1"/>
</dbReference>
<dbReference type="Pfam" id="PF07690">
    <property type="entry name" value="MFS_1"/>
    <property type="match status" value="1"/>
</dbReference>
<feature type="transmembrane region" description="Helical" evidence="5">
    <location>
        <begin position="392"/>
        <end position="415"/>
    </location>
</feature>
<dbReference type="PANTHER" id="PTHR23501">
    <property type="entry name" value="MAJOR FACILITATOR SUPERFAMILY"/>
    <property type="match status" value="1"/>
</dbReference>
<keyword evidence="8" id="KW-1185">Reference proteome</keyword>
<dbReference type="PROSITE" id="PS50850">
    <property type="entry name" value="MFS"/>
    <property type="match status" value="1"/>
</dbReference>
<gene>
    <name evidence="7" type="ORF">M441DRAFT_420179</name>
</gene>
<evidence type="ECO:0000313" key="8">
    <source>
        <dbReference type="Proteomes" id="UP000240493"/>
    </source>
</evidence>
<feature type="transmembrane region" description="Helical" evidence="5">
    <location>
        <begin position="421"/>
        <end position="445"/>
    </location>
</feature>
<evidence type="ECO:0000256" key="3">
    <source>
        <dbReference type="ARBA" id="ARBA00022989"/>
    </source>
</evidence>
<feature type="transmembrane region" description="Helical" evidence="5">
    <location>
        <begin position="183"/>
        <end position="206"/>
    </location>
</feature>
<name>A0A2T3Z4X8_TRIA4</name>
<sequence length="585" mass="63048">MPTPCETAHADAEDESTESVRMSNITQALRSLSQDISSLEIHMRSCETPETSMSIKRFGLVCFGVCPGLLLSIMDSSVLAASLYRMGVDFQEHSLINWVVLAYTLGYTGFIVTSTVLSDIVGQRCALLLFYSLFLAFSAACGFAKDVNQLILFRTFQGIGGSGLYALPILILTQHSPPRMRQYIGSIVGATIATAGVLGPVIGGLLTQYLDWRWIFLINIPICSIGMATFYFSWPRKMQTGYAQLRSWKQFDIIGAVLGIAASALVVFALENAGESEAWGDVKFIVPLILGLFSWITLFLWSNFVDTSLSQTVVSVFPMTLFKIRHYARTTLTTLFAGCPYLLLIYSIPIRMQVVSGKSPLVAGLALLPMLGTVALGSIISGKLNASASNLTLTLTMRTGTSLMASGCGFLGLTKGSKDDAIVLGLVTMVGFGFGLCTSAATNMISVVVPMKQRASAHGILAQARILGGSFGVAVSTACLHHFVINRLADILPADELGSFDGDMTHFKGGSLEAIQSAFVAAFNRSIVLATAGCWVAVFSTFFGCPITWKGVKRQNIVEQIAIMRATVDRLQNETQLRIDGQISI</sequence>
<feature type="transmembrane region" description="Helical" evidence="5">
    <location>
        <begin position="125"/>
        <end position="145"/>
    </location>
</feature>
<keyword evidence="2 5" id="KW-0812">Transmembrane</keyword>
<evidence type="ECO:0000256" key="5">
    <source>
        <dbReference type="SAM" id="Phobius"/>
    </source>
</evidence>
<feature type="domain" description="Major facilitator superfamily (MFS) profile" evidence="6">
    <location>
        <begin position="61"/>
        <end position="528"/>
    </location>
</feature>
<evidence type="ECO:0000256" key="2">
    <source>
        <dbReference type="ARBA" id="ARBA00022692"/>
    </source>
</evidence>
<accession>A0A2T3Z4X8</accession>
<feature type="transmembrane region" description="Helical" evidence="5">
    <location>
        <begin position="527"/>
        <end position="549"/>
    </location>
</feature>
<proteinExistence type="predicted"/>
<dbReference type="InterPro" id="IPR020846">
    <property type="entry name" value="MFS_dom"/>
</dbReference>
<feature type="transmembrane region" description="Helical" evidence="5">
    <location>
        <begin position="58"/>
        <end position="83"/>
    </location>
</feature>
<dbReference type="Proteomes" id="UP000240493">
    <property type="component" value="Unassembled WGS sequence"/>
</dbReference>
<dbReference type="InterPro" id="IPR036259">
    <property type="entry name" value="MFS_trans_sf"/>
</dbReference>
<feature type="transmembrane region" description="Helical" evidence="5">
    <location>
        <begin position="95"/>
        <end position="118"/>
    </location>
</feature>
<evidence type="ECO:0000256" key="4">
    <source>
        <dbReference type="ARBA" id="ARBA00023136"/>
    </source>
</evidence>
<keyword evidence="3 5" id="KW-1133">Transmembrane helix</keyword>
<evidence type="ECO:0000313" key="7">
    <source>
        <dbReference type="EMBL" id="PTB39800.1"/>
    </source>
</evidence>
<dbReference type="Gene3D" id="1.20.1250.20">
    <property type="entry name" value="MFS general substrate transporter like domains"/>
    <property type="match status" value="1"/>
</dbReference>
<dbReference type="PANTHER" id="PTHR23501:SF43">
    <property type="entry name" value="MULTIDRUG TRANSPORTER, PUTATIVE (AFU_ORTHOLOGUE AFUA_6G03040)-RELATED"/>
    <property type="match status" value="1"/>
</dbReference>